<evidence type="ECO:0000313" key="6">
    <source>
        <dbReference type="Proteomes" id="UP001320159"/>
    </source>
</evidence>
<proteinExistence type="predicted"/>
<dbReference type="Gene3D" id="2.20.28.10">
    <property type="match status" value="1"/>
</dbReference>
<comment type="caution">
    <text evidence="5">The sequence shown here is derived from an EMBL/GenBank/DDBJ whole genome shotgun (WGS) entry which is preliminary data.</text>
</comment>
<dbReference type="EMBL" id="PGCK01000001">
    <property type="protein sequence ID" value="MCD1293712.1"/>
    <property type="molecule type" value="Genomic_DNA"/>
</dbReference>
<keyword evidence="5" id="KW-0238">DNA-binding</keyword>
<dbReference type="SMART" id="SM00670">
    <property type="entry name" value="PINc"/>
    <property type="match status" value="1"/>
</dbReference>
<protein>
    <submittedName>
        <fullName evidence="5">DNA-binding protein</fullName>
    </submittedName>
</protein>
<dbReference type="GO" id="GO:0004521">
    <property type="term" value="F:RNA endonuclease activity"/>
    <property type="evidence" value="ECO:0007669"/>
    <property type="project" value="TreeGrafter"/>
</dbReference>
<feature type="domain" description="PIN" evidence="4">
    <location>
        <begin position="3"/>
        <end position="105"/>
    </location>
</feature>
<dbReference type="InterPro" id="IPR039907">
    <property type="entry name" value="NOB1"/>
</dbReference>
<dbReference type="SUPFAM" id="SSF88723">
    <property type="entry name" value="PIN domain-like"/>
    <property type="match status" value="1"/>
</dbReference>
<keyword evidence="6" id="KW-1185">Reference proteome</keyword>
<keyword evidence="3" id="KW-0378">Hydrolase</keyword>
<accession>A0AAP2W4X4</accession>
<evidence type="ECO:0000256" key="3">
    <source>
        <dbReference type="ARBA" id="ARBA00022801"/>
    </source>
</evidence>
<dbReference type="Proteomes" id="UP001320159">
    <property type="component" value="Unassembled WGS sequence"/>
</dbReference>
<dbReference type="PANTHER" id="PTHR12814">
    <property type="entry name" value="RNA-BINDING PROTEIN NOB1"/>
    <property type="match status" value="1"/>
</dbReference>
<reference evidence="5 6" key="1">
    <citation type="submission" date="2017-11" db="EMBL/GenBank/DDBJ databases">
        <title>Isolation and Characterization of Family Methanocellaceae Species from Potential Methane Hydrate Area Offshore Southwestern Taiwan.</title>
        <authorList>
            <person name="Zhang W.-L."/>
            <person name="Chen W.-C."/>
            <person name="Lai M.-C."/>
            <person name="Chen S.-C."/>
        </authorList>
    </citation>
    <scope>NUCLEOTIDE SEQUENCE [LARGE SCALE GENOMIC DNA]</scope>
    <source>
        <strain evidence="5 6">CWC-04</strain>
    </source>
</reference>
<dbReference type="InterPro" id="IPR033411">
    <property type="entry name" value="Ribonuclease_PIN"/>
</dbReference>
<dbReference type="GO" id="GO:0003677">
    <property type="term" value="F:DNA binding"/>
    <property type="evidence" value="ECO:0007669"/>
    <property type="project" value="UniProtKB-KW"/>
</dbReference>
<keyword evidence="1" id="KW-0540">Nuclease</keyword>
<evidence type="ECO:0000256" key="1">
    <source>
        <dbReference type="ARBA" id="ARBA00022722"/>
    </source>
</evidence>
<gene>
    <name evidence="5" type="ORF">CUJ83_01715</name>
</gene>
<evidence type="ECO:0000256" key="2">
    <source>
        <dbReference type="ARBA" id="ARBA00022723"/>
    </source>
</evidence>
<dbReference type="GO" id="GO:0030490">
    <property type="term" value="P:maturation of SSU-rRNA"/>
    <property type="evidence" value="ECO:0007669"/>
    <property type="project" value="TreeGrafter"/>
</dbReference>
<evidence type="ECO:0000313" key="5">
    <source>
        <dbReference type="EMBL" id="MCD1293712.1"/>
    </source>
</evidence>
<name>A0AAP2W4X4_9EURY</name>
<dbReference type="Pfam" id="PF17146">
    <property type="entry name" value="PIN_6"/>
    <property type="match status" value="1"/>
</dbReference>
<dbReference type="GO" id="GO:0016787">
    <property type="term" value="F:hydrolase activity"/>
    <property type="evidence" value="ECO:0007669"/>
    <property type="project" value="UniProtKB-KW"/>
</dbReference>
<dbReference type="RefSeq" id="WP_230739882.1">
    <property type="nucleotide sequence ID" value="NZ_PGCK01000001.1"/>
</dbReference>
<sequence length="168" mass="19048">MTKTYVLDTSAFIYGIVPDGELVTPSRVYEEVKDEKSRLKLELISGLIVRDPCQECIAEIEDAALKTGDKHRISLTDRDLLALALEEKGSGKDVKIMTDDYAIQNIARKIGIDIVPLHQKKIKQKIEWEKRCIGCNRIYSEGEICDVCGSPLRLKKRSISRGKKNEKR</sequence>
<dbReference type="PANTHER" id="PTHR12814:SF2">
    <property type="entry name" value="RNA-BINDING PROTEIN NOB1"/>
    <property type="match status" value="1"/>
</dbReference>
<dbReference type="InterPro" id="IPR029060">
    <property type="entry name" value="PIN-like_dom_sf"/>
</dbReference>
<dbReference type="InterPro" id="IPR002716">
    <property type="entry name" value="PIN_dom"/>
</dbReference>
<evidence type="ECO:0000259" key="4">
    <source>
        <dbReference type="SMART" id="SM00670"/>
    </source>
</evidence>
<dbReference type="Gene3D" id="3.40.50.1010">
    <property type="entry name" value="5'-nuclease"/>
    <property type="match status" value="1"/>
</dbReference>
<dbReference type="GO" id="GO:0030688">
    <property type="term" value="C:preribosome, small subunit precursor"/>
    <property type="evidence" value="ECO:0007669"/>
    <property type="project" value="TreeGrafter"/>
</dbReference>
<keyword evidence="2" id="KW-0479">Metal-binding</keyword>
<dbReference type="GO" id="GO:0046872">
    <property type="term" value="F:metal ion binding"/>
    <property type="evidence" value="ECO:0007669"/>
    <property type="project" value="UniProtKB-KW"/>
</dbReference>
<organism evidence="5 6">
    <name type="scientific">Methanooceanicella nereidis</name>
    <dbReference type="NCBI Taxonomy" id="2052831"/>
    <lineage>
        <taxon>Archaea</taxon>
        <taxon>Methanobacteriati</taxon>
        <taxon>Methanobacteriota</taxon>
        <taxon>Stenosarchaea group</taxon>
        <taxon>Methanomicrobia</taxon>
        <taxon>Methanocellales</taxon>
        <taxon>Methanocellaceae</taxon>
        <taxon>Methanooceanicella</taxon>
    </lineage>
</organism>
<dbReference type="CDD" id="cd09876">
    <property type="entry name" value="PIN_Nob1-like"/>
    <property type="match status" value="1"/>
</dbReference>
<dbReference type="AlphaFoldDB" id="A0AAP2W4X4"/>